<evidence type="ECO:0000313" key="2">
    <source>
        <dbReference type="EMBL" id="MSS82623.1"/>
    </source>
</evidence>
<evidence type="ECO:0000256" key="1">
    <source>
        <dbReference type="SAM" id="SignalP"/>
    </source>
</evidence>
<comment type="caution">
    <text evidence="2">The sequence shown here is derived from an EMBL/GenBank/DDBJ whole genome shotgun (WGS) entry which is preliminary data.</text>
</comment>
<accession>A0A6N7W296</accession>
<keyword evidence="1" id="KW-0732">Signal</keyword>
<dbReference type="Proteomes" id="UP000441455">
    <property type="component" value="Unassembled WGS sequence"/>
</dbReference>
<name>A0A6N7W296_ACIFE</name>
<protein>
    <submittedName>
        <fullName evidence="2">Copper amine oxidase</fullName>
    </submittedName>
</protein>
<feature type="chain" id="PRO_5027112769" evidence="1">
    <location>
        <begin position="26"/>
        <end position="393"/>
    </location>
</feature>
<dbReference type="AlphaFoldDB" id="A0A6N7W296"/>
<sequence>MHYRKSLWSWLCAGLSLLLPLGAQASVQDLAWQDGVPAYEEVKGTITHDGPKLIFSDSPEMVGKIGIMYRDTVEGPVRLFFHHVNDTRTDKRLAVLLRRTTLRPSLVNLGKNGISRPNEDWLEAGKEAQERYYSSTPNGRKFFLSGPRDILNNGKGYILHPQELVTGIVDLNFERPVEVSFIMMPVDADPRVSAEVYSILPPDEGGHVLRGTFEGANVHVTLQDAFDTDKGTIWGLELADDNKDPYVRGIDVTRNEPVVNYGNYGVMYDVNFRTRGKNDAQLRFNPYGGAYAGFGVLTAQGETARYIRIPDNRLSFGWNHDGETMKLGTVPAGKSASFYFSPPGSSNLPVRIFWEGKHDSQVQKKSGRVRTAEQILAERLARKEQNKTQTKRK</sequence>
<proteinExistence type="predicted"/>
<dbReference type="OrthoDB" id="1675044at2"/>
<dbReference type="RefSeq" id="WP_154488426.1">
    <property type="nucleotide sequence ID" value="NZ_VULN01000011.1"/>
</dbReference>
<organism evidence="2 3">
    <name type="scientific">Acidaminococcus fermentans</name>
    <dbReference type="NCBI Taxonomy" id="905"/>
    <lineage>
        <taxon>Bacteria</taxon>
        <taxon>Bacillati</taxon>
        <taxon>Bacillota</taxon>
        <taxon>Negativicutes</taxon>
        <taxon>Acidaminococcales</taxon>
        <taxon>Acidaminococcaceae</taxon>
        <taxon>Acidaminococcus</taxon>
    </lineage>
</organism>
<gene>
    <name evidence="2" type="ORF">FX155_08465</name>
</gene>
<feature type="signal peptide" evidence="1">
    <location>
        <begin position="1"/>
        <end position="25"/>
    </location>
</feature>
<evidence type="ECO:0000313" key="3">
    <source>
        <dbReference type="Proteomes" id="UP000441455"/>
    </source>
</evidence>
<reference evidence="2 3" key="1">
    <citation type="submission" date="2019-08" db="EMBL/GenBank/DDBJ databases">
        <title>In-depth cultivation of the pig gut microbiome towards novel bacterial diversity and tailored functional studies.</title>
        <authorList>
            <person name="Wylensek D."/>
            <person name="Hitch T.C.A."/>
            <person name="Clavel T."/>
        </authorList>
    </citation>
    <scope>NUCLEOTIDE SEQUENCE [LARGE SCALE GENOMIC DNA]</scope>
    <source>
        <strain evidence="2 3">WCA-389-WT-5B</strain>
    </source>
</reference>
<dbReference type="EMBL" id="VULN01000011">
    <property type="protein sequence ID" value="MSS82623.1"/>
    <property type="molecule type" value="Genomic_DNA"/>
</dbReference>